<evidence type="ECO:0000313" key="2">
    <source>
        <dbReference type="Proteomes" id="UP000253303"/>
    </source>
</evidence>
<dbReference type="EMBL" id="QMEY01000040">
    <property type="protein sequence ID" value="RBQ14025.1"/>
    <property type="molecule type" value="Genomic_DNA"/>
</dbReference>
<accession>A0A366LJG3</accession>
<comment type="caution">
    <text evidence="1">The sequence shown here is derived from an EMBL/GenBank/DDBJ whole genome shotgun (WGS) entry which is preliminary data.</text>
</comment>
<sequence length="84" mass="9081">MSERPGKIHRSVSFYDARLRISTGVVEDYRPYLTIGTDSAEMTVSTTGGGPVTLADLELAERLVAAARDYRSKCRAAYTGALPA</sequence>
<dbReference type="AlphaFoldDB" id="A0A366LJG3"/>
<protein>
    <submittedName>
        <fullName evidence="1">Uncharacterized protein</fullName>
    </submittedName>
</protein>
<organism evidence="1 2">
    <name type="scientific">Spongiactinospora rosea</name>
    <dbReference type="NCBI Taxonomy" id="2248750"/>
    <lineage>
        <taxon>Bacteria</taxon>
        <taxon>Bacillati</taxon>
        <taxon>Actinomycetota</taxon>
        <taxon>Actinomycetes</taxon>
        <taxon>Streptosporangiales</taxon>
        <taxon>Streptosporangiaceae</taxon>
        <taxon>Spongiactinospora</taxon>
    </lineage>
</organism>
<dbReference type="Proteomes" id="UP000253303">
    <property type="component" value="Unassembled WGS sequence"/>
</dbReference>
<reference evidence="1 2" key="1">
    <citation type="submission" date="2018-06" db="EMBL/GenBank/DDBJ databases">
        <title>Sphaerisporangium craniellae sp. nov., isolated from a marine sponge in the South China Sea.</title>
        <authorList>
            <person name="Li L."/>
        </authorList>
    </citation>
    <scope>NUCLEOTIDE SEQUENCE [LARGE SCALE GENOMIC DNA]</scope>
    <source>
        <strain evidence="1 2">LHW63015</strain>
    </source>
</reference>
<evidence type="ECO:0000313" key="1">
    <source>
        <dbReference type="EMBL" id="RBQ14025.1"/>
    </source>
</evidence>
<gene>
    <name evidence="1" type="ORF">DP939_42885</name>
</gene>
<proteinExistence type="predicted"/>
<keyword evidence="2" id="KW-1185">Reference proteome</keyword>
<name>A0A366LJG3_9ACTN</name>